<sequence length="54" mass="5949">MQDNDDNTQSELTRDSDESKEESRSGDEGEEAVVLIALRPKTAHQKVIHALLAA</sequence>
<comment type="caution">
    <text evidence="2">The sequence shown here is derived from an EMBL/GenBank/DDBJ whole genome shotgun (WGS) entry which is preliminary data.</text>
</comment>
<evidence type="ECO:0000313" key="2">
    <source>
        <dbReference type="EMBL" id="KAH3853921.1"/>
    </source>
</evidence>
<protein>
    <submittedName>
        <fullName evidence="2">Uncharacterized protein</fullName>
    </submittedName>
</protein>
<reference evidence="2" key="1">
    <citation type="journal article" date="2019" name="bioRxiv">
        <title>The Genome of the Zebra Mussel, Dreissena polymorpha: A Resource for Invasive Species Research.</title>
        <authorList>
            <person name="McCartney M.A."/>
            <person name="Auch B."/>
            <person name="Kono T."/>
            <person name="Mallez S."/>
            <person name="Zhang Y."/>
            <person name="Obille A."/>
            <person name="Becker A."/>
            <person name="Abrahante J.E."/>
            <person name="Garbe J."/>
            <person name="Badalamenti J.P."/>
            <person name="Herman A."/>
            <person name="Mangelson H."/>
            <person name="Liachko I."/>
            <person name="Sullivan S."/>
            <person name="Sone E.D."/>
            <person name="Koren S."/>
            <person name="Silverstein K.A.T."/>
            <person name="Beckman K.B."/>
            <person name="Gohl D.M."/>
        </authorList>
    </citation>
    <scope>NUCLEOTIDE SEQUENCE</scope>
    <source>
        <strain evidence="2">Duluth1</strain>
        <tissue evidence="2">Whole animal</tissue>
    </source>
</reference>
<dbReference type="AlphaFoldDB" id="A0A9D4R3P0"/>
<organism evidence="2 3">
    <name type="scientific">Dreissena polymorpha</name>
    <name type="common">Zebra mussel</name>
    <name type="synonym">Mytilus polymorpha</name>
    <dbReference type="NCBI Taxonomy" id="45954"/>
    <lineage>
        <taxon>Eukaryota</taxon>
        <taxon>Metazoa</taxon>
        <taxon>Spiralia</taxon>
        <taxon>Lophotrochozoa</taxon>
        <taxon>Mollusca</taxon>
        <taxon>Bivalvia</taxon>
        <taxon>Autobranchia</taxon>
        <taxon>Heteroconchia</taxon>
        <taxon>Euheterodonta</taxon>
        <taxon>Imparidentia</taxon>
        <taxon>Neoheterodontei</taxon>
        <taxon>Myida</taxon>
        <taxon>Dreissenoidea</taxon>
        <taxon>Dreissenidae</taxon>
        <taxon>Dreissena</taxon>
    </lineage>
</organism>
<dbReference type="EMBL" id="JAIWYP010000003">
    <property type="protein sequence ID" value="KAH3853921.1"/>
    <property type="molecule type" value="Genomic_DNA"/>
</dbReference>
<reference evidence="2" key="2">
    <citation type="submission" date="2020-11" db="EMBL/GenBank/DDBJ databases">
        <authorList>
            <person name="McCartney M.A."/>
            <person name="Auch B."/>
            <person name="Kono T."/>
            <person name="Mallez S."/>
            <person name="Becker A."/>
            <person name="Gohl D.M."/>
            <person name="Silverstein K.A.T."/>
            <person name="Koren S."/>
            <person name="Bechman K.B."/>
            <person name="Herman A."/>
            <person name="Abrahante J.E."/>
            <person name="Garbe J."/>
        </authorList>
    </citation>
    <scope>NUCLEOTIDE SEQUENCE</scope>
    <source>
        <strain evidence="2">Duluth1</strain>
        <tissue evidence="2">Whole animal</tissue>
    </source>
</reference>
<feature type="compositionally biased region" description="Basic and acidic residues" evidence="1">
    <location>
        <begin position="12"/>
        <end position="27"/>
    </location>
</feature>
<feature type="region of interest" description="Disordered" evidence="1">
    <location>
        <begin position="1"/>
        <end position="31"/>
    </location>
</feature>
<keyword evidence="3" id="KW-1185">Reference proteome</keyword>
<evidence type="ECO:0000313" key="3">
    <source>
        <dbReference type="Proteomes" id="UP000828390"/>
    </source>
</evidence>
<dbReference type="Proteomes" id="UP000828390">
    <property type="component" value="Unassembled WGS sequence"/>
</dbReference>
<proteinExistence type="predicted"/>
<evidence type="ECO:0000256" key="1">
    <source>
        <dbReference type="SAM" id="MobiDB-lite"/>
    </source>
</evidence>
<name>A0A9D4R3P0_DREPO</name>
<gene>
    <name evidence="2" type="ORF">DPMN_096459</name>
</gene>
<accession>A0A9D4R3P0</accession>